<evidence type="ECO:0000313" key="2">
    <source>
        <dbReference type="Proteomes" id="UP000242791"/>
    </source>
</evidence>
<keyword evidence="2" id="KW-1185">Reference proteome</keyword>
<gene>
    <name evidence="1" type="ORF">ACJ73_10376</name>
</gene>
<name>A0A1J9Q2H0_9EURO</name>
<dbReference type="STRING" id="1658174.A0A1J9Q2H0"/>
<reference evidence="1 2" key="1">
    <citation type="submission" date="2015-08" db="EMBL/GenBank/DDBJ databases">
        <title>Emmonsia species relationships and genome sequence.</title>
        <authorList>
            <person name="Cuomo C.A."/>
            <person name="Schwartz I.S."/>
            <person name="Kenyon C."/>
            <person name="De Hoog G.S."/>
            <person name="Govender N.P."/>
            <person name="Botha A."/>
            <person name="Moreno L."/>
            <person name="De Vries M."/>
            <person name="Munoz J.F."/>
            <person name="Stielow J.B."/>
        </authorList>
    </citation>
    <scope>NUCLEOTIDE SEQUENCE [LARGE SCALE GENOMIC DNA]</scope>
    <source>
        <strain evidence="1 2">EI222</strain>
    </source>
</reference>
<sequence length="50" mass="5713">MGWQGESGDEEAEILVWEMLGRAEEGVCFVDTEAEPKHVFRMREPGDDED</sequence>
<organism evidence="1 2">
    <name type="scientific">Blastomyces percursus</name>
    <dbReference type="NCBI Taxonomy" id="1658174"/>
    <lineage>
        <taxon>Eukaryota</taxon>
        <taxon>Fungi</taxon>
        <taxon>Dikarya</taxon>
        <taxon>Ascomycota</taxon>
        <taxon>Pezizomycotina</taxon>
        <taxon>Eurotiomycetes</taxon>
        <taxon>Eurotiomycetidae</taxon>
        <taxon>Onygenales</taxon>
        <taxon>Ajellomycetaceae</taxon>
        <taxon>Blastomyces</taxon>
    </lineage>
</organism>
<dbReference type="AlphaFoldDB" id="A0A1J9Q2H0"/>
<proteinExistence type="predicted"/>
<dbReference type="VEuPathDB" id="FungiDB:ACJ73_10376"/>
<accession>A0A1J9Q2H0</accession>
<comment type="caution">
    <text evidence="1">The sequence shown here is derived from an EMBL/GenBank/DDBJ whole genome shotgun (WGS) entry which is preliminary data.</text>
</comment>
<evidence type="ECO:0000313" key="1">
    <source>
        <dbReference type="EMBL" id="OJD09365.1"/>
    </source>
</evidence>
<protein>
    <submittedName>
        <fullName evidence="1">Uncharacterized protein</fullName>
    </submittedName>
</protein>
<dbReference type="Proteomes" id="UP000242791">
    <property type="component" value="Unassembled WGS sequence"/>
</dbReference>
<dbReference type="EMBL" id="LGTZ01003845">
    <property type="protein sequence ID" value="OJD09365.1"/>
    <property type="molecule type" value="Genomic_DNA"/>
</dbReference>